<dbReference type="SUPFAM" id="SSF54211">
    <property type="entry name" value="Ribosomal protein S5 domain 2-like"/>
    <property type="match status" value="1"/>
</dbReference>
<dbReference type="OrthoDB" id="10263226at2759"/>
<reference evidence="3" key="2">
    <citation type="submission" date="2004-02" db="EMBL/GenBank/DDBJ databases">
        <authorList>
            <consortium name="Genoscope"/>
            <consortium name="Whitehead Institute Centre for Genome Research"/>
        </authorList>
    </citation>
    <scope>NUCLEOTIDE SEQUENCE</scope>
</reference>
<evidence type="ECO:0000256" key="1">
    <source>
        <dbReference type="SAM" id="MobiDB-lite"/>
    </source>
</evidence>
<dbReference type="KEGG" id="tng:GSTEN00003221G001"/>
<dbReference type="GO" id="GO:0030983">
    <property type="term" value="F:mismatched DNA binding"/>
    <property type="evidence" value="ECO:0007669"/>
    <property type="project" value="InterPro"/>
</dbReference>
<dbReference type="GO" id="GO:0005524">
    <property type="term" value="F:ATP binding"/>
    <property type="evidence" value="ECO:0007669"/>
    <property type="project" value="InterPro"/>
</dbReference>
<accession>Q4TCN4</accession>
<feature type="non-terminal residue" evidence="3">
    <location>
        <position position="86"/>
    </location>
</feature>
<gene>
    <name evidence="3" type="ORF">GSTENG00003221001</name>
</gene>
<feature type="domain" description="DNA mismatch repair protein S5" evidence="2">
    <location>
        <begin position="1"/>
        <end position="82"/>
    </location>
</feature>
<dbReference type="AlphaFoldDB" id="Q4TCN4"/>
<dbReference type="InterPro" id="IPR013507">
    <property type="entry name" value="DNA_mismatch_S5_2-like"/>
</dbReference>
<dbReference type="Gene3D" id="3.30.230.10">
    <property type="match status" value="2"/>
</dbReference>
<evidence type="ECO:0000259" key="2">
    <source>
        <dbReference type="SMART" id="SM01340"/>
    </source>
</evidence>
<dbReference type="EMBL" id="CAAE01006792">
    <property type="protein sequence ID" value="CAF89348.1"/>
    <property type="molecule type" value="Genomic_DNA"/>
</dbReference>
<dbReference type="InterPro" id="IPR020568">
    <property type="entry name" value="Ribosomal_Su5_D2-typ_SF"/>
</dbReference>
<protein>
    <submittedName>
        <fullName evidence="3">(spotted green pufferfish) hypothetical protein</fullName>
    </submittedName>
</protein>
<dbReference type="SMART" id="SM01340">
    <property type="entry name" value="DNA_mis_repair"/>
    <property type="match status" value="1"/>
</dbReference>
<proteinExistence type="predicted"/>
<reference evidence="3" key="1">
    <citation type="journal article" date="2004" name="Nature">
        <title>Genome duplication in the teleost fish Tetraodon nigroviridis reveals the early vertebrate proto-karyotype.</title>
        <authorList>
            <person name="Jaillon O."/>
            <person name="Aury J.-M."/>
            <person name="Brunet F."/>
            <person name="Petit J.-L."/>
            <person name="Stange-Thomann N."/>
            <person name="Mauceli E."/>
            <person name="Bouneau L."/>
            <person name="Fischer C."/>
            <person name="Ozouf-Costaz C."/>
            <person name="Bernot A."/>
            <person name="Nicaud S."/>
            <person name="Jaffe D."/>
            <person name="Fisher S."/>
            <person name="Lutfalla G."/>
            <person name="Dossat C."/>
            <person name="Segurens B."/>
            <person name="Dasilva C."/>
            <person name="Salanoubat M."/>
            <person name="Levy M."/>
            <person name="Boudet N."/>
            <person name="Castellano S."/>
            <person name="Anthouard V."/>
            <person name="Jubin C."/>
            <person name="Castelli V."/>
            <person name="Katinka M."/>
            <person name="Vacherie B."/>
            <person name="Biemont C."/>
            <person name="Skalli Z."/>
            <person name="Cattolico L."/>
            <person name="Poulain J."/>
            <person name="De Berardinis V."/>
            <person name="Cruaud C."/>
            <person name="Duprat S."/>
            <person name="Brottier P."/>
            <person name="Coutanceau J.-P."/>
            <person name="Gouzy J."/>
            <person name="Parra G."/>
            <person name="Lardier G."/>
            <person name="Chapple C."/>
            <person name="McKernan K.J."/>
            <person name="McEwan P."/>
            <person name="Bosak S."/>
            <person name="Kellis M."/>
            <person name="Volff J.-N."/>
            <person name="Guigo R."/>
            <person name="Zody M.C."/>
            <person name="Mesirov J."/>
            <person name="Lindblad-Toh K."/>
            <person name="Birren B."/>
            <person name="Nusbaum C."/>
            <person name="Kahn D."/>
            <person name="Robinson-Rechavi M."/>
            <person name="Laudet V."/>
            <person name="Schachter V."/>
            <person name="Quetier F."/>
            <person name="Saurin W."/>
            <person name="Scarpelli C."/>
            <person name="Wincker P."/>
            <person name="Lander E.S."/>
            <person name="Weissenbach J."/>
            <person name="Roest Crollius H."/>
        </authorList>
    </citation>
    <scope>NUCLEOTIDE SEQUENCE [LARGE SCALE GENOMIC DNA]</scope>
</reference>
<feature type="region of interest" description="Disordered" evidence="1">
    <location>
        <begin position="1"/>
        <end position="22"/>
    </location>
</feature>
<comment type="caution">
    <text evidence="3">The sequence shown here is derived from an EMBL/GenBank/DDBJ whole genome shotgun (WGS) entry which is preliminary data.</text>
</comment>
<evidence type="ECO:0000313" key="3">
    <source>
        <dbReference type="EMBL" id="CAF89348.1"/>
    </source>
</evidence>
<organism evidence="3">
    <name type="scientific">Tetraodon nigroviridis</name>
    <name type="common">Spotted green pufferfish</name>
    <name type="synonym">Chelonodon nigroviridis</name>
    <dbReference type="NCBI Taxonomy" id="99883"/>
    <lineage>
        <taxon>Eukaryota</taxon>
        <taxon>Metazoa</taxon>
        <taxon>Chordata</taxon>
        <taxon>Craniata</taxon>
        <taxon>Vertebrata</taxon>
        <taxon>Euteleostomi</taxon>
        <taxon>Actinopterygii</taxon>
        <taxon>Neopterygii</taxon>
        <taxon>Teleostei</taxon>
        <taxon>Neoteleostei</taxon>
        <taxon>Acanthomorphata</taxon>
        <taxon>Eupercaria</taxon>
        <taxon>Tetraodontiformes</taxon>
        <taxon>Tetradontoidea</taxon>
        <taxon>Tetraodontidae</taxon>
        <taxon>Tetraodon</taxon>
    </lineage>
</organism>
<sequence length="86" mass="9507">ISLEGFFPKPGADYSSTSTSGPDRTFTFVNNRPVHHKDIMKVQISASAQLDVNLTPDKTQVLLHDKEAVLTALEALLVSLYWLSAY</sequence>
<dbReference type="GO" id="GO:0006298">
    <property type="term" value="P:mismatch repair"/>
    <property type="evidence" value="ECO:0007669"/>
    <property type="project" value="InterPro"/>
</dbReference>
<name>Q4TCN4_TETNG</name>
<dbReference type="InterPro" id="IPR014721">
    <property type="entry name" value="Ribsml_uS5_D2-typ_fold_subgr"/>
</dbReference>